<dbReference type="PANTHER" id="PTHR34659">
    <property type="entry name" value="BNAA05G11610D PROTEIN"/>
    <property type="match status" value="1"/>
</dbReference>
<reference evidence="2 3" key="1">
    <citation type="submission" date="2024-01" db="EMBL/GenBank/DDBJ databases">
        <title>The genomes of 5 underutilized Papilionoideae crops provide insights into root nodulation and disease resistanc.</title>
        <authorList>
            <person name="Jiang F."/>
        </authorList>
    </citation>
    <scope>NUCLEOTIDE SEQUENCE [LARGE SCALE GENOMIC DNA]</scope>
    <source>
        <strain evidence="2">DUOXIRENSHENG_FW03</strain>
        <tissue evidence="2">Leaves</tissue>
    </source>
</reference>
<proteinExistence type="predicted"/>
<feature type="region of interest" description="Disordered" evidence="1">
    <location>
        <begin position="293"/>
        <end position="317"/>
    </location>
</feature>
<dbReference type="GO" id="GO:0005776">
    <property type="term" value="C:autophagosome"/>
    <property type="evidence" value="ECO:0007669"/>
    <property type="project" value="TreeGrafter"/>
</dbReference>
<organism evidence="2 3">
    <name type="scientific">Psophocarpus tetragonolobus</name>
    <name type="common">Winged bean</name>
    <name type="synonym">Dolichos tetragonolobus</name>
    <dbReference type="NCBI Taxonomy" id="3891"/>
    <lineage>
        <taxon>Eukaryota</taxon>
        <taxon>Viridiplantae</taxon>
        <taxon>Streptophyta</taxon>
        <taxon>Embryophyta</taxon>
        <taxon>Tracheophyta</taxon>
        <taxon>Spermatophyta</taxon>
        <taxon>Magnoliopsida</taxon>
        <taxon>eudicotyledons</taxon>
        <taxon>Gunneridae</taxon>
        <taxon>Pentapetalae</taxon>
        <taxon>rosids</taxon>
        <taxon>fabids</taxon>
        <taxon>Fabales</taxon>
        <taxon>Fabaceae</taxon>
        <taxon>Papilionoideae</taxon>
        <taxon>50 kb inversion clade</taxon>
        <taxon>NPAAA clade</taxon>
        <taxon>indigoferoid/millettioid clade</taxon>
        <taxon>Phaseoleae</taxon>
        <taxon>Psophocarpus</taxon>
    </lineage>
</organism>
<dbReference type="Proteomes" id="UP001386955">
    <property type="component" value="Unassembled WGS sequence"/>
</dbReference>
<dbReference type="GO" id="GO:0061908">
    <property type="term" value="C:phagophore"/>
    <property type="evidence" value="ECO:0007669"/>
    <property type="project" value="TreeGrafter"/>
</dbReference>
<protein>
    <submittedName>
        <fullName evidence="2">Uncharacterized protein</fullName>
    </submittedName>
</protein>
<feature type="compositionally biased region" description="Basic and acidic residues" evidence="1">
    <location>
        <begin position="341"/>
        <end position="351"/>
    </location>
</feature>
<dbReference type="AlphaFoldDB" id="A0AAN9STV2"/>
<gene>
    <name evidence="2" type="ORF">VNO78_06179</name>
</gene>
<evidence type="ECO:0000313" key="2">
    <source>
        <dbReference type="EMBL" id="KAK7405031.1"/>
    </source>
</evidence>
<name>A0AAN9STV2_PSOTE</name>
<feature type="region of interest" description="Disordered" evidence="1">
    <location>
        <begin position="341"/>
        <end position="365"/>
    </location>
</feature>
<dbReference type="PANTHER" id="PTHR34659:SF13">
    <property type="entry name" value="SMP-LTD DOMAIN-CONTAINING PROTEIN"/>
    <property type="match status" value="1"/>
</dbReference>
<accession>A0AAN9STV2</accession>
<dbReference type="EMBL" id="JAYMYS010000002">
    <property type="protein sequence ID" value="KAK7405031.1"/>
    <property type="molecule type" value="Genomic_DNA"/>
</dbReference>
<evidence type="ECO:0000256" key="1">
    <source>
        <dbReference type="SAM" id="MobiDB-lite"/>
    </source>
</evidence>
<sequence>MDVKGITWVGNMYQKFENMFLEAEDVMYEDAVKYIENQMQAVGESVKKIYSDLVEDLLPPNKKVGIELPIDKHADSGFCKKPFYAYKERHVKVKPNIKQTTEDSRIDHDVTLAASFKGIYEAHALFMPSLRTPVKKSEVSSPSTQYVGRMKVKSNLGFDENPVKEMPTTKITNETTLAETNACRTSQSCEISNENQIQNHGVSISTPASAEVTGLASDTHCSNEIENASTKQFPNDPLLVNLAEEKQIGISSSYCVSFGDAFEQGHETMQQDDQKLEEACVMVNADEIQLPAKAGGSLNTNKKKTRQPFSLSKKSARKQEYKELAAWHMKNEEVSDCMEKLDPTSQEDQKKLLLSSTSEPEWELL</sequence>
<keyword evidence="3" id="KW-1185">Reference proteome</keyword>
<evidence type="ECO:0000313" key="3">
    <source>
        <dbReference type="Proteomes" id="UP001386955"/>
    </source>
</evidence>
<comment type="caution">
    <text evidence="2">The sequence shown here is derived from an EMBL/GenBank/DDBJ whole genome shotgun (WGS) entry which is preliminary data.</text>
</comment>
<dbReference type="InterPro" id="IPR053273">
    <property type="entry name" value="CST_Regulator"/>
</dbReference>
<dbReference type="GO" id="GO:0006950">
    <property type="term" value="P:response to stress"/>
    <property type="evidence" value="ECO:0007669"/>
    <property type="project" value="TreeGrafter"/>
</dbReference>